<dbReference type="Proteomes" id="UP000054770">
    <property type="component" value="Unassembled WGS sequence"/>
</dbReference>
<comment type="caution">
    <text evidence="1">The sequence shown here is derived from an EMBL/GenBank/DDBJ whole genome shotgun (WGS) entry which is preliminary data.</text>
</comment>
<evidence type="ECO:0000313" key="2">
    <source>
        <dbReference type="Proteomes" id="UP000054770"/>
    </source>
</evidence>
<proteinExistence type="predicted"/>
<dbReference type="AlphaFoldDB" id="A0A158IAH1"/>
<name>A0A158IAH1_9BURK</name>
<reference evidence="1" key="1">
    <citation type="submission" date="2016-01" db="EMBL/GenBank/DDBJ databases">
        <authorList>
            <person name="Peeters C."/>
        </authorList>
    </citation>
    <scope>NUCLEOTIDE SEQUENCE [LARGE SCALE GENOMIC DNA]</scope>
    <source>
        <strain evidence="1">LMG 22940</strain>
    </source>
</reference>
<keyword evidence="2" id="KW-1185">Reference proteome</keyword>
<organism evidence="1 2">
    <name type="scientific">Caballeronia choica</name>
    <dbReference type="NCBI Taxonomy" id="326476"/>
    <lineage>
        <taxon>Bacteria</taxon>
        <taxon>Pseudomonadati</taxon>
        <taxon>Pseudomonadota</taxon>
        <taxon>Betaproteobacteria</taxon>
        <taxon>Burkholderiales</taxon>
        <taxon>Burkholderiaceae</taxon>
        <taxon>Caballeronia</taxon>
    </lineage>
</organism>
<dbReference type="EMBL" id="FCON02000022">
    <property type="protein sequence ID" value="SAL53576.1"/>
    <property type="molecule type" value="Genomic_DNA"/>
</dbReference>
<evidence type="ECO:0000313" key="1">
    <source>
        <dbReference type="EMBL" id="SAL53576.1"/>
    </source>
</evidence>
<accession>A0A158IAH1</accession>
<gene>
    <name evidence="1" type="ORF">AWB68_02589</name>
</gene>
<protein>
    <submittedName>
        <fullName evidence="1">Uncharacterized protein</fullName>
    </submittedName>
</protein>
<sequence>MFYWAASMMPKHSACFFRMESTACRQALAKWMSREAADDPRFLLDYKTLASTLGLPPLTAGGASSIAMA</sequence>